<evidence type="ECO:0000313" key="2">
    <source>
        <dbReference type="EMBL" id="AEA61368.1"/>
    </source>
</evidence>
<organism evidence="2 3">
    <name type="scientific">Burkholderia gladioli (strain BSR3)</name>
    <dbReference type="NCBI Taxonomy" id="999541"/>
    <lineage>
        <taxon>Bacteria</taxon>
        <taxon>Pseudomonadati</taxon>
        <taxon>Pseudomonadota</taxon>
        <taxon>Betaproteobacteria</taxon>
        <taxon>Burkholderiales</taxon>
        <taxon>Burkholderiaceae</taxon>
        <taxon>Burkholderia</taxon>
    </lineage>
</organism>
<dbReference type="RefSeq" id="WP_013698694.1">
    <property type="nucleotide sequence ID" value="NC_015381.1"/>
</dbReference>
<proteinExistence type="predicted"/>
<reference evidence="2 3" key="1">
    <citation type="journal article" date="2011" name="J. Bacteriol.">
        <title>Complete genome sequence of Burkholderia gladioli BSR3.</title>
        <authorList>
            <person name="Seo Y.S."/>
            <person name="Lim J."/>
            <person name="Choi B.S."/>
            <person name="Kim H."/>
            <person name="Goo E."/>
            <person name="Lee B."/>
            <person name="Lim J.S."/>
            <person name="Choi I.Y."/>
            <person name="Moon J.S."/>
            <person name="Kim J."/>
            <person name="Hwang I."/>
        </authorList>
    </citation>
    <scope>NUCLEOTIDE SEQUENCE [LARGE SCALE GENOMIC DNA]</scope>
    <source>
        <strain evidence="2 3">BSR3</strain>
    </source>
</reference>
<sequence length="80" mass="8766">MNTTDLYTEERQKRIRDEQAPRVVTSEAASQSNFEKSTIVRVAVVAVLLIIAVDLAQDAPYEAQPSSPTEAQPAARHLTA</sequence>
<dbReference type="STRING" id="999541.bgla_1g27510"/>
<evidence type="ECO:0000313" key="3">
    <source>
        <dbReference type="Proteomes" id="UP000008316"/>
    </source>
</evidence>
<dbReference type="AlphaFoldDB" id="F2LAC2"/>
<accession>F2LAC2</accession>
<dbReference type="KEGG" id="bgd:bgla_1g27510"/>
<protein>
    <submittedName>
        <fullName evidence="2">Uncharacterized protein</fullName>
    </submittedName>
</protein>
<name>F2LAC2_BURGS</name>
<dbReference type="EMBL" id="CP002599">
    <property type="protein sequence ID" value="AEA61368.1"/>
    <property type="molecule type" value="Genomic_DNA"/>
</dbReference>
<keyword evidence="3" id="KW-1185">Reference proteome</keyword>
<feature type="region of interest" description="Disordered" evidence="1">
    <location>
        <begin position="61"/>
        <end position="80"/>
    </location>
</feature>
<dbReference type="Proteomes" id="UP000008316">
    <property type="component" value="Chromosome 1"/>
</dbReference>
<dbReference type="HOGENOM" id="CLU_2714688_0_0_4"/>
<evidence type="ECO:0000256" key="1">
    <source>
        <dbReference type="SAM" id="MobiDB-lite"/>
    </source>
</evidence>
<gene>
    <name evidence="2" type="ordered locus">bgla_1g27510</name>
</gene>